<dbReference type="EnsemblMetazoa" id="GBRI008320-RA">
    <property type="protein sequence ID" value="GBRI008320-PA"/>
    <property type="gene ID" value="GBRI008320"/>
</dbReference>
<feature type="transmembrane region" description="Helical" evidence="12">
    <location>
        <begin position="204"/>
        <end position="224"/>
    </location>
</feature>
<dbReference type="VEuPathDB" id="VectorBase:GBRI008320"/>
<keyword evidence="5 12" id="KW-0812">Transmembrane</keyword>
<dbReference type="GO" id="GO:0046872">
    <property type="term" value="F:metal ion binding"/>
    <property type="evidence" value="ECO:0007669"/>
    <property type="project" value="UniProtKB-KW"/>
</dbReference>
<proteinExistence type="predicted"/>
<dbReference type="InterPro" id="IPR006593">
    <property type="entry name" value="Cyt_b561/ferric_Rdtase_TM"/>
</dbReference>
<evidence type="ECO:0000256" key="5">
    <source>
        <dbReference type="ARBA" id="ARBA00022692"/>
    </source>
</evidence>
<feature type="transmembrane region" description="Helical" evidence="12">
    <location>
        <begin position="244"/>
        <end position="262"/>
    </location>
</feature>
<feature type="transmembrane region" description="Helical" evidence="12">
    <location>
        <begin position="283"/>
        <end position="302"/>
    </location>
</feature>
<dbReference type="Proteomes" id="UP000091820">
    <property type="component" value="Unassembled WGS sequence"/>
</dbReference>
<dbReference type="EC" id="7.2.1.3" evidence="11"/>
<dbReference type="SMART" id="SM00665">
    <property type="entry name" value="B561"/>
    <property type="match status" value="1"/>
</dbReference>
<evidence type="ECO:0000256" key="8">
    <source>
        <dbReference type="ARBA" id="ARBA00022989"/>
    </source>
</evidence>
<feature type="domain" description="Cytochrome b561" evidence="13">
    <location>
        <begin position="106"/>
        <end position="300"/>
    </location>
</feature>
<evidence type="ECO:0000256" key="1">
    <source>
        <dbReference type="ARBA" id="ARBA00001970"/>
    </source>
</evidence>
<evidence type="ECO:0000256" key="6">
    <source>
        <dbReference type="ARBA" id="ARBA00022723"/>
    </source>
</evidence>
<keyword evidence="10 12" id="KW-0472">Membrane</keyword>
<keyword evidence="4" id="KW-0349">Heme</keyword>
<dbReference type="Gene3D" id="1.20.120.1770">
    <property type="match status" value="1"/>
</dbReference>
<dbReference type="PANTHER" id="PTHR15422:SF43">
    <property type="entry name" value="ASCORBATE FERRIREDUCTASE (TRANSMEMBRANE)"/>
    <property type="match status" value="1"/>
</dbReference>
<evidence type="ECO:0000256" key="11">
    <source>
        <dbReference type="ARBA" id="ARBA00024225"/>
    </source>
</evidence>
<reference evidence="14" key="2">
    <citation type="submission" date="2020-05" db="UniProtKB">
        <authorList>
            <consortium name="EnsemblMetazoa"/>
        </authorList>
    </citation>
    <scope>IDENTIFICATION</scope>
    <source>
        <strain evidence="14">IAEA</strain>
    </source>
</reference>
<dbReference type="GO" id="GO:0016020">
    <property type="term" value="C:membrane"/>
    <property type="evidence" value="ECO:0007669"/>
    <property type="project" value="UniProtKB-SubCell"/>
</dbReference>
<comment type="cofactor">
    <cofactor evidence="1">
        <name>heme b</name>
        <dbReference type="ChEBI" id="CHEBI:60344"/>
    </cofactor>
</comment>
<dbReference type="InterPro" id="IPR045150">
    <property type="entry name" value="CYB561D1/2"/>
</dbReference>
<reference evidence="15" key="1">
    <citation type="submission" date="2014-03" db="EMBL/GenBank/DDBJ databases">
        <authorList>
            <person name="Aksoy S."/>
            <person name="Warren W."/>
            <person name="Wilson R.K."/>
        </authorList>
    </citation>
    <scope>NUCLEOTIDE SEQUENCE [LARGE SCALE GENOMIC DNA]</scope>
    <source>
        <strain evidence="15">IAEA</strain>
    </source>
</reference>
<sequence>MSTVNDATSSIVCADYGSTTLKITSVLADGENVTCIADSAATASTTSTFGYQRLTSAKLSASNPSIKTSSSTKSLISSRFLKITMDMKSNCAESDSKQSPISIEYFLNMINQSLIGFTTIYMTWLCISTGLTITSLHAWLVTLGFCFLMAEAIMCHYKSNILTCNFPRNTKTTLHWILQVLGGGLGIAGTLVKCIQKGFRIESLHAKLGFAAFILCCFSMISGLSALYSQKVKQFLSPLFNKTFHNLLGLITFVLALVAQYYGYQKGFFIRKTTEDFQILMKCIILISLILSSIGPIKSLYYKLNNVIKNYW</sequence>
<evidence type="ECO:0000259" key="13">
    <source>
        <dbReference type="PROSITE" id="PS50939"/>
    </source>
</evidence>
<keyword evidence="6" id="KW-0479">Metal-binding</keyword>
<evidence type="ECO:0000256" key="3">
    <source>
        <dbReference type="ARBA" id="ARBA00022448"/>
    </source>
</evidence>
<dbReference type="AlphaFoldDB" id="A0A1A9W6U3"/>
<dbReference type="GO" id="GO:0140571">
    <property type="term" value="F:transmembrane ascorbate ferrireductase activity"/>
    <property type="evidence" value="ECO:0007669"/>
    <property type="project" value="UniProtKB-EC"/>
</dbReference>
<keyword evidence="9" id="KW-0408">Iron</keyword>
<name>A0A1A9W6U3_9MUSC</name>
<feature type="transmembrane region" description="Helical" evidence="12">
    <location>
        <begin position="136"/>
        <end position="154"/>
    </location>
</feature>
<dbReference type="Pfam" id="PF03188">
    <property type="entry name" value="Cytochrom_B561"/>
    <property type="match status" value="1"/>
</dbReference>
<evidence type="ECO:0000313" key="15">
    <source>
        <dbReference type="Proteomes" id="UP000091820"/>
    </source>
</evidence>
<comment type="subcellular location">
    <subcellularLocation>
        <location evidence="2">Membrane</location>
        <topology evidence="2">Multi-pass membrane protein</topology>
    </subcellularLocation>
</comment>
<evidence type="ECO:0000256" key="9">
    <source>
        <dbReference type="ARBA" id="ARBA00023004"/>
    </source>
</evidence>
<dbReference type="PANTHER" id="PTHR15422">
    <property type="entry name" value="OS05G0565100 PROTEIN"/>
    <property type="match status" value="1"/>
</dbReference>
<evidence type="ECO:0000256" key="10">
    <source>
        <dbReference type="ARBA" id="ARBA00023136"/>
    </source>
</evidence>
<evidence type="ECO:0000256" key="7">
    <source>
        <dbReference type="ARBA" id="ARBA00022982"/>
    </source>
</evidence>
<dbReference type="PROSITE" id="PS50939">
    <property type="entry name" value="CYTOCHROME_B561"/>
    <property type="match status" value="1"/>
</dbReference>
<keyword evidence="15" id="KW-1185">Reference proteome</keyword>
<feature type="transmembrane region" description="Helical" evidence="12">
    <location>
        <begin position="174"/>
        <end position="192"/>
    </location>
</feature>
<keyword evidence="3" id="KW-0813">Transport</keyword>
<evidence type="ECO:0000256" key="4">
    <source>
        <dbReference type="ARBA" id="ARBA00022617"/>
    </source>
</evidence>
<organism evidence="14 15">
    <name type="scientific">Glossina brevipalpis</name>
    <dbReference type="NCBI Taxonomy" id="37001"/>
    <lineage>
        <taxon>Eukaryota</taxon>
        <taxon>Metazoa</taxon>
        <taxon>Ecdysozoa</taxon>
        <taxon>Arthropoda</taxon>
        <taxon>Hexapoda</taxon>
        <taxon>Insecta</taxon>
        <taxon>Pterygota</taxon>
        <taxon>Neoptera</taxon>
        <taxon>Endopterygota</taxon>
        <taxon>Diptera</taxon>
        <taxon>Brachycera</taxon>
        <taxon>Muscomorpha</taxon>
        <taxon>Hippoboscoidea</taxon>
        <taxon>Glossinidae</taxon>
        <taxon>Glossina</taxon>
    </lineage>
</organism>
<protein>
    <recommendedName>
        <fullName evidence="11">ascorbate ferrireductase (transmembrane)</fullName>
        <ecNumber evidence="11">7.2.1.3</ecNumber>
    </recommendedName>
</protein>
<keyword evidence="7" id="KW-0249">Electron transport</keyword>
<keyword evidence="8 12" id="KW-1133">Transmembrane helix</keyword>
<evidence type="ECO:0000313" key="14">
    <source>
        <dbReference type="EnsemblMetazoa" id="GBRI008320-PA"/>
    </source>
</evidence>
<dbReference type="STRING" id="37001.A0A1A9W6U3"/>
<evidence type="ECO:0000256" key="12">
    <source>
        <dbReference type="SAM" id="Phobius"/>
    </source>
</evidence>
<accession>A0A1A9W6U3</accession>
<dbReference type="GO" id="GO:0140575">
    <property type="term" value="F:transmembrane monodehydroascorbate reductase activity"/>
    <property type="evidence" value="ECO:0007669"/>
    <property type="project" value="InterPro"/>
</dbReference>
<evidence type="ECO:0000256" key="2">
    <source>
        <dbReference type="ARBA" id="ARBA00004141"/>
    </source>
</evidence>